<dbReference type="CDD" id="cd06583">
    <property type="entry name" value="PGRP"/>
    <property type="match status" value="1"/>
</dbReference>
<dbReference type="Pfam" id="PF01510">
    <property type="entry name" value="Amidase_2"/>
    <property type="match status" value="1"/>
</dbReference>
<dbReference type="SMART" id="SM00644">
    <property type="entry name" value="Ami_2"/>
    <property type="match status" value="1"/>
</dbReference>
<dbReference type="InterPro" id="IPR036505">
    <property type="entry name" value="Amidase/PGRP_sf"/>
</dbReference>
<dbReference type="EC" id="3.5.1.28" evidence="2"/>
<dbReference type="GO" id="GO:0071555">
    <property type="term" value="P:cell wall organization"/>
    <property type="evidence" value="ECO:0007669"/>
    <property type="project" value="UniProtKB-KW"/>
</dbReference>
<reference evidence="6 7" key="1">
    <citation type="journal article" date="2018" name="Sci. Rep.">
        <title>Genomic diversity and distribution of Bifidobacterium longum subsp. longum across the human lifespan.</title>
        <authorList>
            <person name="Odamaki T."/>
            <person name="Bottacini F."/>
            <person name="Kato K."/>
            <person name="Mitsuyama E."/>
            <person name="Yoshida K."/>
            <person name="Horigome A."/>
            <person name="Xiao J.Z."/>
            <person name="van Sinderen D."/>
        </authorList>
    </citation>
    <scope>NUCLEOTIDE SEQUENCE [LARGE SCALE GENOMIC DNA]</scope>
    <source>
        <strain evidence="6 7">MCC10076</strain>
    </source>
</reference>
<evidence type="ECO:0000313" key="7">
    <source>
        <dbReference type="Proteomes" id="UP000292751"/>
    </source>
</evidence>
<organism evidence="6 7">
    <name type="scientific">Bifidobacterium longum subsp. longum</name>
    <dbReference type="NCBI Taxonomy" id="1679"/>
    <lineage>
        <taxon>Bacteria</taxon>
        <taxon>Bacillati</taxon>
        <taxon>Actinomycetota</taxon>
        <taxon>Actinomycetes</taxon>
        <taxon>Bifidobacteriales</taxon>
        <taxon>Bifidobacteriaceae</taxon>
        <taxon>Bifidobacterium</taxon>
    </lineage>
</organism>
<name>A0A4R0U4T3_BIFLL</name>
<proteinExistence type="predicted"/>
<dbReference type="EMBL" id="SHRX01000006">
    <property type="protein sequence ID" value="TCF00567.1"/>
    <property type="molecule type" value="Genomic_DNA"/>
</dbReference>
<evidence type="ECO:0000256" key="3">
    <source>
        <dbReference type="ARBA" id="ARBA00022801"/>
    </source>
</evidence>
<dbReference type="SUPFAM" id="SSF55846">
    <property type="entry name" value="N-acetylmuramoyl-L-alanine amidase-like"/>
    <property type="match status" value="1"/>
</dbReference>
<dbReference type="Gene3D" id="3.40.80.10">
    <property type="entry name" value="Peptidoglycan recognition protein-like"/>
    <property type="match status" value="1"/>
</dbReference>
<dbReference type="InterPro" id="IPR002502">
    <property type="entry name" value="Amidase_domain"/>
</dbReference>
<gene>
    <name evidence="6" type="ORF">MCC10076_0205</name>
</gene>
<dbReference type="RefSeq" id="WP_117656524.1">
    <property type="nucleotide sequence ID" value="NZ_BNHB01000004.1"/>
</dbReference>
<sequence length="291" mass="31541">MNGVKWIGSPNHYNGRLGYKVTRITLHIMAGYLAGTDSVFQNSARQASSTYGIGGNGEIHQYVAETDAPWTDSNHASNCQTISIEHQGGMDFIPCTQACHDASARLCADIARRYGWPKLIHGVNVFLHREIPGSDHTTCPDLAPNGLNYIYVINKANEILEGNDMTSAGDVWNYGLGENATSGKNNLPAWVRLSWVHHDTAALYRILTRTDDGGTKDGSKGDIYTRVCYIDKRVREMTATITAQAAAIEALSKALGSNPADVAKTVETAVKAKLDALEINVTATSKTEKEG</sequence>
<comment type="caution">
    <text evidence="6">The sequence shown here is derived from an EMBL/GenBank/DDBJ whole genome shotgun (WGS) entry which is preliminary data.</text>
</comment>
<evidence type="ECO:0000256" key="2">
    <source>
        <dbReference type="ARBA" id="ARBA00011901"/>
    </source>
</evidence>
<comment type="catalytic activity">
    <reaction evidence="1">
        <text>Hydrolyzes the link between N-acetylmuramoyl residues and L-amino acid residues in certain cell-wall glycopeptides.</text>
        <dbReference type="EC" id="3.5.1.28"/>
    </reaction>
</comment>
<keyword evidence="3" id="KW-0378">Hydrolase</keyword>
<dbReference type="PANTHER" id="PTHR30417">
    <property type="entry name" value="N-ACETYLMURAMOYL-L-ALANINE AMIDASE AMID"/>
    <property type="match status" value="1"/>
</dbReference>
<dbReference type="Proteomes" id="UP000292751">
    <property type="component" value="Unassembled WGS sequence"/>
</dbReference>
<evidence type="ECO:0000256" key="1">
    <source>
        <dbReference type="ARBA" id="ARBA00001561"/>
    </source>
</evidence>
<dbReference type="GO" id="GO:0009253">
    <property type="term" value="P:peptidoglycan catabolic process"/>
    <property type="evidence" value="ECO:0007669"/>
    <property type="project" value="InterPro"/>
</dbReference>
<keyword evidence="4" id="KW-0961">Cell wall biogenesis/degradation</keyword>
<dbReference type="PANTHER" id="PTHR30417:SF1">
    <property type="entry name" value="N-ACETYLMURAMOYL-L-ALANINE AMIDASE AMID"/>
    <property type="match status" value="1"/>
</dbReference>
<dbReference type="GO" id="GO:0008745">
    <property type="term" value="F:N-acetylmuramoyl-L-alanine amidase activity"/>
    <property type="evidence" value="ECO:0007669"/>
    <property type="project" value="UniProtKB-EC"/>
</dbReference>
<evidence type="ECO:0000259" key="5">
    <source>
        <dbReference type="SMART" id="SM00644"/>
    </source>
</evidence>
<evidence type="ECO:0000256" key="4">
    <source>
        <dbReference type="ARBA" id="ARBA00023316"/>
    </source>
</evidence>
<dbReference type="GO" id="GO:0009254">
    <property type="term" value="P:peptidoglycan turnover"/>
    <property type="evidence" value="ECO:0007669"/>
    <property type="project" value="TreeGrafter"/>
</dbReference>
<evidence type="ECO:0000313" key="6">
    <source>
        <dbReference type="EMBL" id="TCF00567.1"/>
    </source>
</evidence>
<accession>A0A4R0U4T3</accession>
<protein>
    <recommendedName>
        <fullName evidence="2">N-acetylmuramoyl-L-alanine amidase</fullName>
        <ecNumber evidence="2">3.5.1.28</ecNumber>
    </recommendedName>
</protein>
<dbReference type="InterPro" id="IPR051206">
    <property type="entry name" value="NAMLAA_amidase_2"/>
</dbReference>
<dbReference type="AlphaFoldDB" id="A0A4R0U4T3"/>
<feature type="domain" description="N-acetylmuramoyl-L-alanine amidase" evidence="5">
    <location>
        <begin position="9"/>
        <end position="137"/>
    </location>
</feature>